<protein>
    <submittedName>
        <fullName evidence="1">2-Methylisocitrate lyase, PEP mutase family</fullName>
    </submittedName>
</protein>
<dbReference type="GO" id="GO:0016833">
    <property type="term" value="F:oxo-acid-lyase activity"/>
    <property type="evidence" value="ECO:0007669"/>
    <property type="project" value="UniProtKB-ARBA"/>
</dbReference>
<dbReference type="Pfam" id="PF13714">
    <property type="entry name" value="PEP_mutase"/>
    <property type="match status" value="1"/>
</dbReference>
<sequence length="300" mass="31872">MTARSTIRDALSRETPLITPLAHDALSARLIEQAGFHAFAIGGSALLAARHAYPDIGLIGLTDMVDGIRDIATACHLPFFADADDGYGDVKSVARTVTAYEAIGVGGLLLEDQERDRKQQRADKAAAVADEALIEGKLRAALAARSDPETFIIGRTDAYGPLGLDAAMRRAERFLALGADGVFIAGLRTEEDYRRVGAAFKGAYLSAAMFEGSGTPWLNPADLAAMGFTQVSFPASLILRSVAAMRDGLAALRRHADGTERLDPMADAAAVRSALDAAVDLDRWRAIEREGERGEVGTDS</sequence>
<dbReference type="Gene3D" id="3.20.20.60">
    <property type="entry name" value="Phosphoenolpyruvate-binding domains"/>
    <property type="match status" value="1"/>
</dbReference>
<proteinExistence type="predicted"/>
<evidence type="ECO:0000313" key="2">
    <source>
        <dbReference type="Proteomes" id="UP000192936"/>
    </source>
</evidence>
<dbReference type="STRING" id="286727.SAMN02982917_6460"/>
<accession>A0A1X7HLT6</accession>
<dbReference type="OrthoDB" id="9771433at2"/>
<dbReference type="SUPFAM" id="SSF51621">
    <property type="entry name" value="Phosphoenolpyruvate/pyruvate domain"/>
    <property type="match status" value="1"/>
</dbReference>
<dbReference type="PANTHER" id="PTHR42905:SF5">
    <property type="entry name" value="CARBOXYVINYL-CARBOXYPHOSPHONATE PHOSPHORYLMUTASE, CHLOROPLASTIC"/>
    <property type="match status" value="1"/>
</dbReference>
<reference evidence="1 2" key="1">
    <citation type="submission" date="2017-04" db="EMBL/GenBank/DDBJ databases">
        <authorList>
            <person name="Afonso C.L."/>
            <person name="Miller P.J."/>
            <person name="Scott M.A."/>
            <person name="Spackman E."/>
            <person name="Goraichik I."/>
            <person name="Dimitrov K.M."/>
            <person name="Suarez D.L."/>
            <person name="Swayne D.E."/>
        </authorList>
    </citation>
    <scope>NUCLEOTIDE SEQUENCE [LARGE SCALE GENOMIC DNA]</scope>
    <source>
        <strain evidence="1 2">A2P</strain>
    </source>
</reference>
<dbReference type="EMBL" id="FXAK01000009">
    <property type="protein sequence ID" value="SMF88614.1"/>
    <property type="molecule type" value="Genomic_DNA"/>
</dbReference>
<dbReference type="Proteomes" id="UP000192936">
    <property type="component" value="Unassembled WGS sequence"/>
</dbReference>
<dbReference type="AlphaFoldDB" id="A0A1X7HLT6"/>
<dbReference type="CDD" id="cd00377">
    <property type="entry name" value="ICL_PEPM"/>
    <property type="match status" value="1"/>
</dbReference>
<organism evidence="1 2">
    <name type="scientific">Azospirillum oryzae</name>
    <dbReference type="NCBI Taxonomy" id="286727"/>
    <lineage>
        <taxon>Bacteria</taxon>
        <taxon>Pseudomonadati</taxon>
        <taxon>Pseudomonadota</taxon>
        <taxon>Alphaproteobacteria</taxon>
        <taxon>Rhodospirillales</taxon>
        <taxon>Azospirillaceae</taxon>
        <taxon>Azospirillum</taxon>
    </lineage>
</organism>
<dbReference type="RefSeq" id="WP_085091305.1">
    <property type="nucleotide sequence ID" value="NZ_FXAK01000009.1"/>
</dbReference>
<name>A0A1X7HLT6_9PROT</name>
<dbReference type="InterPro" id="IPR039556">
    <property type="entry name" value="ICL/PEPM"/>
</dbReference>
<evidence type="ECO:0000313" key="1">
    <source>
        <dbReference type="EMBL" id="SMF88614.1"/>
    </source>
</evidence>
<dbReference type="PANTHER" id="PTHR42905">
    <property type="entry name" value="PHOSPHOENOLPYRUVATE CARBOXYLASE"/>
    <property type="match status" value="1"/>
</dbReference>
<dbReference type="InterPro" id="IPR040442">
    <property type="entry name" value="Pyrv_kinase-like_dom_sf"/>
</dbReference>
<keyword evidence="1" id="KW-0456">Lyase</keyword>
<gene>
    <name evidence="1" type="ORF">SAMN02982917_6460</name>
</gene>
<dbReference type="InterPro" id="IPR015813">
    <property type="entry name" value="Pyrv/PenolPyrv_kinase-like_dom"/>
</dbReference>